<dbReference type="EMBL" id="GAKP01017463">
    <property type="protein sequence ID" value="JAC41489.1"/>
    <property type="molecule type" value="Transcribed_RNA"/>
</dbReference>
<feature type="region of interest" description="Disordered" evidence="1">
    <location>
        <begin position="306"/>
        <end position="345"/>
    </location>
</feature>
<feature type="compositionally biased region" description="Basic residues" evidence="1">
    <location>
        <begin position="542"/>
        <end position="551"/>
    </location>
</feature>
<feature type="region of interest" description="Disordered" evidence="1">
    <location>
        <begin position="105"/>
        <end position="185"/>
    </location>
</feature>
<sequence length="551" mass="62659">MEYAINSGVQQKPSGETSESSKKWNTPTGLPQTTQTAQHANKSPNKPNQGWKATKGKNVRQNETRRKELPHFVRTEMEILKHLRRVNRDLRILLQPKYNCVSTPRVNKGHQPVRQCREPPVSKAGQSKVGAGVRKSQNVLSKASNVKPKRATQQRKPSAGTNKIAPLPTNQSCTRKPQSGVQALPQKISTVTRRSTLQRLMLYFKPKRKPDSSRRAQKPAINDNNKSDANEAIKCKRENTLCRKLKRGLQATRIAKEKVKARHPTKLAEQPVKDVEALKHKLSEEKVLKQRVMGRARILKQKVANGKSLKQNVKDEESPKQQVKAIEPPKPVAKEEEPASPSVKNERTIGEKVLAFRLNCLRAEAKSLHKGDESKSALIINKKQLFSRTPEVLASNAECALQDQKAVREIESTISHGRFGNCLPFLKARKKAPVRVTTLEEKAPSETELKKVYKKRKFRYSTATIDHLPSSSHTNMKYVEAINAIRRHNRNIYKDPHETPSTSSLEEYFHVLSERMAREQKEADERKPRRRGRRGAGNYNLPRRRVRPPIK</sequence>
<feature type="compositionally biased region" description="Polar residues" evidence="1">
    <location>
        <begin position="168"/>
        <end position="185"/>
    </location>
</feature>
<feature type="compositionally biased region" description="Basic and acidic residues" evidence="1">
    <location>
        <begin position="516"/>
        <end position="527"/>
    </location>
</feature>
<feature type="compositionally biased region" description="Polar residues" evidence="1">
    <location>
        <begin position="7"/>
        <end position="48"/>
    </location>
</feature>
<evidence type="ECO:0000256" key="1">
    <source>
        <dbReference type="SAM" id="MobiDB-lite"/>
    </source>
</evidence>
<dbReference type="AlphaFoldDB" id="A0A034VG53"/>
<name>A0A034VG53_BACDO</name>
<feature type="region of interest" description="Disordered" evidence="1">
    <location>
        <begin position="1"/>
        <end position="68"/>
    </location>
</feature>
<evidence type="ECO:0000313" key="2">
    <source>
        <dbReference type="EMBL" id="JAC41489.1"/>
    </source>
</evidence>
<feature type="region of interest" description="Disordered" evidence="1">
    <location>
        <begin position="205"/>
        <end position="229"/>
    </location>
</feature>
<feature type="compositionally biased region" description="Polar residues" evidence="1">
    <location>
        <begin position="135"/>
        <end position="144"/>
    </location>
</feature>
<reference evidence="2" key="1">
    <citation type="journal article" date="2014" name="BMC Genomics">
        <title>Characterizing the developmental transcriptome of the oriental fruit fly, Bactrocera dorsalis (Diptera: Tephritidae) through comparative genomic analysis with Drosophila melanogaster utilizing modENCODE datasets.</title>
        <authorList>
            <person name="Geib S.M."/>
            <person name="Calla B."/>
            <person name="Hall B."/>
            <person name="Hou S."/>
            <person name="Manoukis N.C."/>
        </authorList>
    </citation>
    <scope>NUCLEOTIDE SEQUENCE</scope>
    <source>
        <strain evidence="2">Punador</strain>
    </source>
</reference>
<proteinExistence type="predicted"/>
<accession>A0A034VG53</accession>
<feature type="region of interest" description="Disordered" evidence="1">
    <location>
        <begin position="516"/>
        <end position="551"/>
    </location>
</feature>
<dbReference type="OrthoDB" id="7989727at2759"/>
<organism evidence="2">
    <name type="scientific">Bactrocera dorsalis</name>
    <name type="common">Oriental fruit fly</name>
    <name type="synonym">Dacus dorsalis</name>
    <dbReference type="NCBI Taxonomy" id="27457"/>
    <lineage>
        <taxon>Eukaryota</taxon>
        <taxon>Metazoa</taxon>
        <taxon>Ecdysozoa</taxon>
        <taxon>Arthropoda</taxon>
        <taxon>Hexapoda</taxon>
        <taxon>Insecta</taxon>
        <taxon>Pterygota</taxon>
        <taxon>Neoptera</taxon>
        <taxon>Endopterygota</taxon>
        <taxon>Diptera</taxon>
        <taxon>Brachycera</taxon>
        <taxon>Muscomorpha</taxon>
        <taxon>Tephritoidea</taxon>
        <taxon>Tephritidae</taxon>
        <taxon>Bactrocera</taxon>
        <taxon>Bactrocera</taxon>
    </lineage>
</organism>
<protein>
    <submittedName>
        <fullName evidence="2">Uncharacterized protein</fullName>
    </submittedName>
</protein>